<dbReference type="Proteomes" id="UP001378956">
    <property type="component" value="Unassembled WGS sequence"/>
</dbReference>
<dbReference type="Pfam" id="PF01882">
    <property type="entry name" value="DUF58"/>
    <property type="match status" value="1"/>
</dbReference>
<dbReference type="PANTHER" id="PTHR33608">
    <property type="entry name" value="BLL2464 PROTEIN"/>
    <property type="match status" value="1"/>
</dbReference>
<evidence type="ECO:0000259" key="1">
    <source>
        <dbReference type="Pfam" id="PF01882"/>
    </source>
</evidence>
<dbReference type="PANTHER" id="PTHR33608:SF6">
    <property type="entry name" value="BLL2464 PROTEIN"/>
    <property type="match status" value="1"/>
</dbReference>
<proteinExistence type="predicted"/>
<reference evidence="2 3" key="1">
    <citation type="submission" date="2024-03" db="EMBL/GenBank/DDBJ databases">
        <title>Sequence of Lycoming College Course Isolates.</title>
        <authorList>
            <person name="Plotts O."/>
            <person name="Newman J."/>
        </authorList>
    </citation>
    <scope>NUCLEOTIDE SEQUENCE [LARGE SCALE GENOMIC DNA]</scope>
    <source>
        <strain evidence="2 3">CJB-3</strain>
    </source>
</reference>
<accession>A0ABU8NLL6</accession>
<evidence type="ECO:0000313" key="2">
    <source>
        <dbReference type="EMBL" id="MEJ2903147.1"/>
    </source>
</evidence>
<dbReference type="RefSeq" id="WP_172659723.1">
    <property type="nucleotide sequence ID" value="NZ_CBFGNQ010000001.1"/>
</dbReference>
<sequence length="291" mass="33788">MDTKDLLKKVRKIEIKTRGLSNQIFSGEYQSAFKGRGMAFSEVREYQMGDEIRTIDWNVTARFNHPYVKVFDEEREMTVMLLVDVSGSKNFGTQTQQKQELATEVCAVLAFSAIQNNDKVGVLFFSDKVEKFIPPKKGRSHILMIIRELIDFKPQNRGTNVAEALRYFTSAINKRCTSFLISDFMSNSFENELKIANRKHDLIALRLYDLHEEEFPNLGLIPVRDEETGEYEWVNTGDKRVRQAYKVAAMERNGKLEDLFKRSGVDFTKIGTHQSYIKPLMTLFKKREARR</sequence>
<gene>
    <name evidence="2" type="ORF">WAE58_11955</name>
</gene>
<name>A0ABU8NLL6_9SPHI</name>
<organism evidence="2 3">
    <name type="scientific">Pedobacter panaciterrae</name>
    <dbReference type="NCBI Taxonomy" id="363849"/>
    <lineage>
        <taxon>Bacteria</taxon>
        <taxon>Pseudomonadati</taxon>
        <taxon>Bacteroidota</taxon>
        <taxon>Sphingobacteriia</taxon>
        <taxon>Sphingobacteriales</taxon>
        <taxon>Sphingobacteriaceae</taxon>
        <taxon>Pedobacter</taxon>
    </lineage>
</organism>
<dbReference type="InterPro" id="IPR036465">
    <property type="entry name" value="vWFA_dom_sf"/>
</dbReference>
<dbReference type="SUPFAM" id="SSF53300">
    <property type="entry name" value="vWA-like"/>
    <property type="match status" value="1"/>
</dbReference>
<protein>
    <submittedName>
        <fullName evidence="2">DUF58 domain-containing protein</fullName>
    </submittedName>
</protein>
<comment type="caution">
    <text evidence="2">The sequence shown here is derived from an EMBL/GenBank/DDBJ whole genome shotgun (WGS) entry which is preliminary data.</text>
</comment>
<evidence type="ECO:0000313" key="3">
    <source>
        <dbReference type="Proteomes" id="UP001378956"/>
    </source>
</evidence>
<dbReference type="InterPro" id="IPR002881">
    <property type="entry name" value="DUF58"/>
</dbReference>
<dbReference type="EMBL" id="JBBEUB010000003">
    <property type="protein sequence ID" value="MEJ2903147.1"/>
    <property type="molecule type" value="Genomic_DNA"/>
</dbReference>
<dbReference type="CDD" id="cd00198">
    <property type="entry name" value="vWFA"/>
    <property type="match status" value="1"/>
</dbReference>
<feature type="domain" description="DUF58" evidence="1">
    <location>
        <begin position="42"/>
        <end position="251"/>
    </location>
</feature>
<keyword evidence="3" id="KW-1185">Reference proteome</keyword>
<dbReference type="Gene3D" id="3.40.50.410">
    <property type="entry name" value="von Willebrand factor, type A domain"/>
    <property type="match status" value="1"/>
</dbReference>